<reference evidence="11" key="1">
    <citation type="journal article" date="2017" name="Nat. Microbiol.">
        <title>Global analysis of biosynthetic gene clusters reveals vast potential of secondary metabolite production in Penicillium species.</title>
        <authorList>
            <person name="Nielsen J.C."/>
            <person name="Grijseels S."/>
            <person name="Prigent S."/>
            <person name="Ji B."/>
            <person name="Dainat J."/>
            <person name="Nielsen K.F."/>
            <person name="Frisvad J.C."/>
            <person name="Workman M."/>
            <person name="Nielsen J."/>
        </authorList>
    </citation>
    <scope>NUCLEOTIDE SEQUENCE [LARGE SCALE GENOMIC DNA]</scope>
    <source>
        <strain evidence="11">IBT 24891</strain>
    </source>
</reference>
<dbReference type="PROSITE" id="PS00463">
    <property type="entry name" value="ZN2_CY6_FUNGAL_1"/>
    <property type="match status" value="1"/>
</dbReference>
<dbReference type="Pfam" id="PF04082">
    <property type="entry name" value="Fungal_trans"/>
    <property type="match status" value="1"/>
</dbReference>
<keyword evidence="4" id="KW-0238">DNA-binding</keyword>
<keyword evidence="8" id="KW-0812">Transmembrane</keyword>
<dbReference type="GO" id="GO:0000981">
    <property type="term" value="F:DNA-binding transcription factor activity, RNA polymerase II-specific"/>
    <property type="evidence" value="ECO:0007669"/>
    <property type="project" value="InterPro"/>
</dbReference>
<dbReference type="GO" id="GO:0006351">
    <property type="term" value="P:DNA-templated transcription"/>
    <property type="evidence" value="ECO:0007669"/>
    <property type="project" value="InterPro"/>
</dbReference>
<dbReference type="STRING" id="303698.A0A1V6U1V5"/>
<dbReference type="OrthoDB" id="2579025at2759"/>
<dbReference type="PANTHER" id="PTHR47540:SF2">
    <property type="entry name" value="ZN(II)2CYS6 TRANSCRIPTION FACTOR (EUROFUNG)"/>
    <property type="match status" value="1"/>
</dbReference>
<feature type="compositionally biased region" description="Polar residues" evidence="7">
    <location>
        <begin position="1"/>
        <end position="12"/>
    </location>
</feature>
<dbReference type="GO" id="GO:0045944">
    <property type="term" value="P:positive regulation of transcription by RNA polymerase II"/>
    <property type="evidence" value="ECO:0007669"/>
    <property type="project" value="TreeGrafter"/>
</dbReference>
<keyword evidence="2" id="KW-0479">Metal-binding</keyword>
<evidence type="ECO:0000256" key="1">
    <source>
        <dbReference type="ARBA" id="ARBA00004123"/>
    </source>
</evidence>
<keyword evidence="8" id="KW-0472">Membrane</keyword>
<protein>
    <recommendedName>
        <fullName evidence="9">Zn(2)-C6 fungal-type domain-containing protein</fullName>
    </recommendedName>
</protein>
<dbReference type="Gene3D" id="4.10.240.10">
    <property type="entry name" value="Zn(2)-C6 fungal-type DNA-binding domain"/>
    <property type="match status" value="1"/>
</dbReference>
<dbReference type="SUPFAM" id="SSF57701">
    <property type="entry name" value="Zn2/Cys6 DNA-binding domain"/>
    <property type="match status" value="1"/>
</dbReference>
<dbReference type="CDD" id="cd12148">
    <property type="entry name" value="fungal_TF_MHR"/>
    <property type="match status" value="1"/>
</dbReference>
<keyword evidence="3" id="KW-0805">Transcription regulation</keyword>
<gene>
    <name evidence="10" type="ORF">PENSTE_c001G08590</name>
</gene>
<dbReference type="AlphaFoldDB" id="A0A1V6U1V5"/>
<evidence type="ECO:0000256" key="5">
    <source>
        <dbReference type="ARBA" id="ARBA00023163"/>
    </source>
</evidence>
<feature type="domain" description="Zn(2)-C6 fungal-type" evidence="9">
    <location>
        <begin position="49"/>
        <end position="78"/>
    </location>
</feature>
<dbReference type="PROSITE" id="PS50048">
    <property type="entry name" value="ZN2_CY6_FUNGAL_2"/>
    <property type="match status" value="1"/>
</dbReference>
<accession>A0A1V6U1V5</accession>
<comment type="subcellular location">
    <subcellularLocation>
        <location evidence="1">Nucleus</location>
    </subcellularLocation>
</comment>
<dbReference type="GO" id="GO:0008270">
    <property type="term" value="F:zinc ion binding"/>
    <property type="evidence" value="ECO:0007669"/>
    <property type="project" value="InterPro"/>
</dbReference>
<dbReference type="PANTHER" id="PTHR47540">
    <property type="entry name" value="THIAMINE REPRESSIBLE GENES REGULATORY PROTEIN THI5"/>
    <property type="match status" value="1"/>
</dbReference>
<evidence type="ECO:0000256" key="8">
    <source>
        <dbReference type="SAM" id="Phobius"/>
    </source>
</evidence>
<evidence type="ECO:0000259" key="9">
    <source>
        <dbReference type="PROSITE" id="PS50048"/>
    </source>
</evidence>
<dbReference type="InterPro" id="IPR001138">
    <property type="entry name" value="Zn2Cys6_DnaBD"/>
</dbReference>
<dbReference type="SMART" id="SM00906">
    <property type="entry name" value="Fungal_trans"/>
    <property type="match status" value="1"/>
</dbReference>
<organism evidence="10 11">
    <name type="scientific">Penicillium steckii</name>
    <dbReference type="NCBI Taxonomy" id="303698"/>
    <lineage>
        <taxon>Eukaryota</taxon>
        <taxon>Fungi</taxon>
        <taxon>Dikarya</taxon>
        <taxon>Ascomycota</taxon>
        <taxon>Pezizomycotina</taxon>
        <taxon>Eurotiomycetes</taxon>
        <taxon>Eurotiomycetidae</taxon>
        <taxon>Eurotiales</taxon>
        <taxon>Aspergillaceae</taxon>
        <taxon>Penicillium</taxon>
    </lineage>
</organism>
<dbReference type="InterPro" id="IPR051711">
    <property type="entry name" value="Stress_Response_Reg"/>
</dbReference>
<evidence type="ECO:0000256" key="4">
    <source>
        <dbReference type="ARBA" id="ARBA00023125"/>
    </source>
</evidence>
<evidence type="ECO:0000256" key="7">
    <source>
        <dbReference type="SAM" id="MobiDB-lite"/>
    </source>
</evidence>
<keyword evidence="11" id="KW-1185">Reference proteome</keyword>
<sequence>MMVSSHTETDSPSEAIVRTPVLSHKRPLATSETPNEAENRRKDPKVSRACDSCKRKKIRCNGTRPCQTCAKRKIDCAYDAKYGRGRPPTPPFSTPSQAPVIDVPRPSIVPNGANELNTRSISISREPSQFLPNDTSPQALQEADIDDQYFDPTSGLNFLHRAWKKLSTQKGDDTSYSSNETERCQLVTSAGDRPFHKYGDLFDISESRFVPEDSEARNLLGCYFENCVVTYRMLHRPTIEAWMDVFVKDRRENRSITHSLGHAKSSILLAIMAIATLRNEKIHGSRSSQAEADALHQSDRLFCMSTSLTDAETGFPRLESAQARLLQVLYLLQTSRMNKGWYTFGNSCHMILSLGMHRRRDHQRDVPLMSRRLGYISLQCYKRTFWVAYTIDKYLSVVFGRPRHYQDEDIDQDFPDRVNDEDMAPQGPSVCEDSEDCHIDSVISHAKIARIIGSISRQVYCVGEMAKHDRLNAAQSFIQEIHQWRAALPTYLGSVKPSTLVPVFRRQAVALQLAYSHAIIHATRPFLLGDLNSEITLECISAARASLELVDKMAGDKSLFHAFWWTHYVTFCALAVVYVWGIQLVRRPGSCTDSEFYTRLFDLAEKCRTHLRQATAGLSPNRRYDIILEELRKEARNSHDNRGESCGTSREFWQSLGNGDSSSADDTLLHDSHIASSEDANFNYEVAQAGLVGSTFGFEGAFQFSDWLTLDSSAFLPVSDPNSVSPPWLSALP</sequence>
<keyword evidence="8" id="KW-1133">Transmembrane helix</keyword>
<dbReference type="GO" id="GO:0043565">
    <property type="term" value="F:sequence-specific DNA binding"/>
    <property type="evidence" value="ECO:0007669"/>
    <property type="project" value="TreeGrafter"/>
</dbReference>
<proteinExistence type="predicted"/>
<dbReference type="Proteomes" id="UP000191285">
    <property type="component" value="Unassembled WGS sequence"/>
</dbReference>
<comment type="caution">
    <text evidence="10">The sequence shown here is derived from an EMBL/GenBank/DDBJ whole genome shotgun (WGS) entry which is preliminary data.</text>
</comment>
<feature type="region of interest" description="Disordered" evidence="7">
    <location>
        <begin position="86"/>
        <end position="114"/>
    </location>
</feature>
<evidence type="ECO:0000256" key="2">
    <source>
        <dbReference type="ARBA" id="ARBA00022723"/>
    </source>
</evidence>
<keyword evidence="6" id="KW-0539">Nucleus</keyword>
<dbReference type="CDD" id="cd00067">
    <property type="entry name" value="GAL4"/>
    <property type="match status" value="1"/>
</dbReference>
<evidence type="ECO:0000256" key="3">
    <source>
        <dbReference type="ARBA" id="ARBA00023015"/>
    </source>
</evidence>
<feature type="compositionally biased region" description="Basic and acidic residues" evidence="7">
    <location>
        <begin position="37"/>
        <end position="48"/>
    </location>
</feature>
<dbReference type="Pfam" id="PF00172">
    <property type="entry name" value="Zn_clus"/>
    <property type="match status" value="1"/>
</dbReference>
<dbReference type="SMART" id="SM00066">
    <property type="entry name" value="GAL4"/>
    <property type="match status" value="1"/>
</dbReference>
<evidence type="ECO:0000256" key="6">
    <source>
        <dbReference type="ARBA" id="ARBA00023242"/>
    </source>
</evidence>
<dbReference type="InterPro" id="IPR007219">
    <property type="entry name" value="XnlR_reg_dom"/>
</dbReference>
<dbReference type="EMBL" id="MLKD01000001">
    <property type="protein sequence ID" value="OQE32344.1"/>
    <property type="molecule type" value="Genomic_DNA"/>
</dbReference>
<dbReference type="InterPro" id="IPR036864">
    <property type="entry name" value="Zn2-C6_fun-type_DNA-bd_sf"/>
</dbReference>
<dbReference type="GO" id="GO:0005634">
    <property type="term" value="C:nucleus"/>
    <property type="evidence" value="ECO:0007669"/>
    <property type="project" value="UniProtKB-SubCell"/>
</dbReference>
<evidence type="ECO:0000313" key="11">
    <source>
        <dbReference type="Proteomes" id="UP000191285"/>
    </source>
</evidence>
<evidence type="ECO:0000313" key="10">
    <source>
        <dbReference type="EMBL" id="OQE32344.1"/>
    </source>
</evidence>
<feature type="transmembrane region" description="Helical" evidence="8">
    <location>
        <begin position="562"/>
        <end position="580"/>
    </location>
</feature>
<name>A0A1V6U1V5_9EURO</name>
<keyword evidence="5" id="KW-0804">Transcription</keyword>
<feature type="region of interest" description="Disordered" evidence="7">
    <location>
        <begin position="1"/>
        <end position="48"/>
    </location>
</feature>